<keyword evidence="2" id="KW-1185">Reference proteome</keyword>
<dbReference type="EMBL" id="CM039434">
    <property type="protein sequence ID" value="KAI4323744.1"/>
    <property type="molecule type" value="Genomic_DNA"/>
</dbReference>
<proteinExistence type="predicted"/>
<reference evidence="1 2" key="1">
    <citation type="journal article" date="2022" name="DNA Res.">
        <title>Chromosomal-level genome assembly of the orchid tree Bauhinia variegata (Leguminosae; Cercidoideae) supports the allotetraploid origin hypothesis of Bauhinia.</title>
        <authorList>
            <person name="Zhong Y."/>
            <person name="Chen Y."/>
            <person name="Zheng D."/>
            <person name="Pang J."/>
            <person name="Liu Y."/>
            <person name="Luo S."/>
            <person name="Meng S."/>
            <person name="Qian L."/>
            <person name="Wei D."/>
            <person name="Dai S."/>
            <person name="Zhou R."/>
        </authorList>
    </citation>
    <scope>NUCLEOTIDE SEQUENCE [LARGE SCALE GENOMIC DNA]</scope>
    <source>
        <strain evidence="1">BV-YZ2020</strain>
    </source>
</reference>
<sequence length="71" mass="8568">MPGTKLVSQWLLQVFWWMRFWIRRNQPLMQHLDLRQGNLQRRKELQISQATLPQEIVPIAFSKEYIINSGC</sequence>
<dbReference type="Proteomes" id="UP000828941">
    <property type="component" value="Chromosome 9"/>
</dbReference>
<name>A0ACB9MIH4_BAUVA</name>
<accession>A0ACB9MIH4</accession>
<evidence type="ECO:0000313" key="1">
    <source>
        <dbReference type="EMBL" id="KAI4323744.1"/>
    </source>
</evidence>
<evidence type="ECO:0000313" key="2">
    <source>
        <dbReference type="Proteomes" id="UP000828941"/>
    </source>
</evidence>
<comment type="caution">
    <text evidence="1">The sequence shown here is derived from an EMBL/GenBank/DDBJ whole genome shotgun (WGS) entry which is preliminary data.</text>
</comment>
<gene>
    <name evidence="1" type="ORF">L6164_023325</name>
</gene>
<protein>
    <submittedName>
        <fullName evidence="1">Uncharacterized protein</fullName>
    </submittedName>
</protein>
<organism evidence="1 2">
    <name type="scientific">Bauhinia variegata</name>
    <name type="common">Purple orchid tree</name>
    <name type="synonym">Phanera variegata</name>
    <dbReference type="NCBI Taxonomy" id="167791"/>
    <lineage>
        <taxon>Eukaryota</taxon>
        <taxon>Viridiplantae</taxon>
        <taxon>Streptophyta</taxon>
        <taxon>Embryophyta</taxon>
        <taxon>Tracheophyta</taxon>
        <taxon>Spermatophyta</taxon>
        <taxon>Magnoliopsida</taxon>
        <taxon>eudicotyledons</taxon>
        <taxon>Gunneridae</taxon>
        <taxon>Pentapetalae</taxon>
        <taxon>rosids</taxon>
        <taxon>fabids</taxon>
        <taxon>Fabales</taxon>
        <taxon>Fabaceae</taxon>
        <taxon>Cercidoideae</taxon>
        <taxon>Cercideae</taxon>
        <taxon>Bauhiniinae</taxon>
        <taxon>Bauhinia</taxon>
    </lineage>
</organism>